<evidence type="ECO:0000313" key="3">
    <source>
        <dbReference type="Proteomes" id="UP000677515"/>
    </source>
</evidence>
<name>A0ABM7N3E7_ERWRD</name>
<organism evidence="2 3">
    <name type="scientific">Erwinia rhapontici</name>
    <name type="common">Pectobacterium rhapontici</name>
    <dbReference type="NCBI Taxonomy" id="55212"/>
    <lineage>
        <taxon>Bacteria</taxon>
        <taxon>Pseudomonadati</taxon>
        <taxon>Pseudomonadota</taxon>
        <taxon>Gammaproteobacteria</taxon>
        <taxon>Enterobacterales</taxon>
        <taxon>Erwiniaceae</taxon>
        <taxon>Erwinia</taxon>
    </lineage>
</organism>
<gene>
    <name evidence="2" type="ORF">ERHA53_32570</name>
</gene>
<dbReference type="InterPro" id="IPR000873">
    <property type="entry name" value="AMP-dep_synth/lig_dom"/>
</dbReference>
<dbReference type="InterPro" id="IPR042099">
    <property type="entry name" value="ANL_N_sf"/>
</dbReference>
<dbReference type="Gene3D" id="3.30.300.30">
    <property type="match status" value="1"/>
</dbReference>
<dbReference type="Gene3D" id="3.40.50.12780">
    <property type="entry name" value="N-terminal domain of ligase-like"/>
    <property type="match status" value="1"/>
</dbReference>
<dbReference type="Proteomes" id="UP000677515">
    <property type="component" value="Chromosome"/>
</dbReference>
<keyword evidence="3" id="KW-1185">Reference proteome</keyword>
<dbReference type="CDD" id="cd04433">
    <property type="entry name" value="AFD_class_I"/>
    <property type="match status" value="1"/>
</dbReference>
<dbReference type="InterPro" id="IPR020845">
    <property type="entry name" value="AMP-binding_CS"/>
</dbReference>
<protein>
    <recommendedName>
        <fullName evidence="1">AMP-dependent synthetase/ligase domain-containing protein</fullName>
    </recommendedName>
</protein>
<reference evidence="2 3" key="1">
    <citation type="submission" date="2021-01" db="EMBL/GenBank/DDBJ databases">
        <title>Complete genome sequence of Erwinia rhapontici MAFF 311153.</title>
        <authorList>
            <person name="Morohoshi T."/>
            <person name="Someya N."/>
        </authorList>
    </citation>
    <scope>NUCLEOTIDE SEQUENCE [LARGE SCALE GENOMIC DNA]</scope>
    <source>
        <strain evidence="2 3">MAFF 311153</strain>
    </source>
</reference>
<accession>A0ABM7N3E7</accession>
<evidence type="ECO:0000259" key="1">
    <source>
        <dbReference type="Pfam" id="PF00501"/>
    </source>
</evidence>
<feature type="domain" description="AMP-dependent synthetase/ligase" evidence="1">
    <location>
        <begin position="71"/>
        <end position="407"/>
    </location>
</feature>
<dbReference type="PROSITE" id="PS00455">
    <property type="entry name" value="AMP_BINDING"/>
    <property type="match status" value="1"/>
</dbReference>
<dbReference type="InterPro" id="IPR045851">
    <property type="entry name" value="AMP-bd_C_sf"/>
</dbReference>
<dbReference type="PANTHER" id="PTHR24096">
    <property type="entry name" value="LONG-CHAIN-FATTY-ACID--COA LIGASE"/>
    <property type="match status" value="1"/>
</dbReference>
<dbReference type="RefSeq" id="WP_133841337.1">
    <property type="nucleotide sequence ID" value="NZ_AP024329.1"/>
</dbReference>
<dbReference type="Pfam" id="PF00501">
    <property type="entry name" value="AMP-binding"/>
    <property type="match status" value="1"/>
</dbReference>
<dbReference type="SUPFAM" id="SSF56801">
    <property type="entry name" value="Acetyl-CoA synthetase-like"/>
    <property type="match status" value="1"/>
</dbReference>
<proteinExistence type="predicted"/>
<dbReference type="EMBL" id="AP024329">
    <property type="protein sequence ID" value="BCQ35914.1"/>
    <property type="molecule type" value="Genomic_DNA"/>
</dbReference>
<evidence type="ECO:0000313" key="2">
    <source>
        <dbReference type="EMBL" id="BCQ35914.1"/>
    </source>
</evidence>
<sequence>MSHHMRSRERFVSEIRQDSGLFSEKILHRLREDESLGCGNMLDRILLLNVCKERAFLFLDRPLLSPGGGYTQALSLNTLQQYRMFLAQWYLQHGVKKGDVISVCVEDGITPFLHYLALTSLGATISLINPGIPADLGILYMNENGFLKLVIDAETSKKSSFVRQWQQSNETLDISTADFHRAISLPESWPFEPEDSTLVMLSHSSGTTGVPKAVRFEHRQFFMGKRVRIGRFSEGPDERLLTALPQSHSAAISHLETAILHGIPTYVVGSQDGEALRQAIHAFSPTTVAAFPHSYMTLIEAGIGDAEFTTVRRWLSMGDASHQSHIRRLLQGAPKSKYMDSFGSSELGMALFRNESRIDALAPHRSIGRPVDIAVAKILDFATGEEVPSGTPGLFAVRSPTITSGYWQQPEQTNRAWRNGYFVTGDIALCKKGVFYHVDREVDVVVTPSGNLYTLFLEEVAQQVDGVCDAVVVGVAGRTASDPEILVLILADREATRESAALSLQVTERIYESMMNSGPLLAKHAIASIVVDSLAFLPVGATGKILKRELRQSALSLIRINAERNLMN</sequence>